<dbReference type="Gene3D" id="3.50.50.60">
    <property type="entry name" value="FAD/NAD(P)-binding domain"/>
    <property type="match status" value="1"/>
</dbReference>
<dbReference type="InterPro" id="IPR036188">
    <property type="entry name" value="FAD/NAD-bd_sf"/>
</dbReference>
<comment type="cofactor">
    <cofactor evidence="1">
        <name>FAD</name>
        <dbReference type="ChEBI" id="CHEBI:57692"/>
    </cofactor>
</comment>
<gene>
    <name evidence="5" type="primary">ypdA</name>
    <name evidence="5" type="ORF">HGI30_11170</name>
</gene>
<evidence type="ECO:0000256" key="3">
    <source>
        <dbReference type="ARBA" id="ARBA00023002"/>
    </source>
</evidence>
<dbReference type="PRINTS" id="PR00469">
    <property type="entry name" value="PNDRDTASEII"/>
</dbReference>
<proteinExistence type="predicted"/>
<dbReference type="PANTHER" id="PTHR48105">
    <property type="entry name" value="THIOREDOXIN REDUCTASE 1-RELATED-RELATED"/>
    <property type="match status" value="1"/>
</dbReference>
<keyword evidence="2" id="KW-0285">Flavoprotein</keyword>
<dbReference type="InterPro" id="IPR050097">
    <property type="entry name" value="Ferredoxin-NADP_redctase_2"/>
</dbReference>
<dbReference type="AlphaFoldDB" id="A0A6H2GY05"/>
<evidence type="ECO:0000313" key="5">
    <source>
        <dbReference type="EMBL" id="QJC52056.1"/>
    </source>
</evidence>
<dbReference type="Proteomes" id="UP000502136">
    <property type="component" value="Chromosome"/>
</dbReference>
<accession>A0A6H2GY05</accession>
<dbReference type="GO" id="GO:0016491">
    <property type="term" value="F:oxidoreductase activity"/>
    <property type="evidence" value="ECO:0007669"/>
    <property type="project" value="UniProtKB-KW"/>
</dbReference>
<feature type="region of interest" description="Disordered" evidence="4">
    <location>
        <begin position="1"/>
        <end position="30"/>
    </location>
</feature>
<reference evidence="5 6" key="1">
    <citation type="submission" date="2020-04" db="EMBL/GenBank/DDBJ databases">
        <title>Novel Paenibacillus strain UniB2 isolated from commercial digestive syrup.</title>
        <authorList>
            <person name="Thorat V."/>
            <person name="Kirdat K."/>
            <person name="Tiwarekar B."/>
            <person name="Yadav A."/>
        </authorList>
    </citation>
    <scope>NUCLEOTIDE SEQUENCE [LARGE SCALE GENOMIC DNA]</scope>
    <source>
        <strain evidence="5 6">UniB2</strain>
    </source>
</reference>
<keyword evidence="3" id="KW-0560">Oxidoreductase</keyword>
<dbReference type="InterPro" id="IPR023856">
    <property type="entry name" value="Bdr"/>
</dbReference>
<protein>
    <submittedName>
        <fullName evidence="5">YpdA family putative bacillithiol disulfide reductase</fullName>
    </submittedName>
</protein>
<feature type="compositionally biased region" description="Basic residues" evidence="4">
    <location>
        <begin position="1"/>
        <end position="14"/>
    </location>
</feature>
<sequence length="364" mass="40039">MKSSLRHRAGRRLPPKSGEGTIASTAGASKASERRLNTTLQQEQVIIIGAGPCGLAAAIELRARGVDALIIEKENLVHSISRYPTYMSFFSTPEVLEIGGVPFTTAHEKPTRLEALNYYRTVALRAGVRIRAYEKVEAVVKQPDGFTLSTRTRHGEERAYRCGSVVVATGYFDHPNRIGIPGEDLPKVSHFFREAHPYTGMDVAIIGGSNSAIDAALELERAGAKVTVVYRKPDYSPSIKPWVLPGFDSLVRKERIRMLFHSRVTEIRAASVVVRSESGETSELPNDFVLALTGFHPDRDFLRSMGVTIEPEGYPSFHSDTMESNVPGLYLAGVVASRHEANEIFIETGRFHGVKIADHLLGRA</sequence>
<evidence type="ECO:0000313" key="6">
    <source>
        <dbReference type="Proteomes" id="UP000502136"/>
    </source>
</evidence>
<organism evidence="5 6">
    <name type="scientific">Paenibacillus albicereus</name>
    <dbReference type="NCBI Taxonomy" id="2726185"/>
    <lineage>
        <taxon>Bacteria</taxon>
        <taxon>Bacillati</taxon>
        <taxon>Bacillota</taxon>
        <taxon>Bacilli</taxon>
        <taxon>Bacillales</taxon>
        <taxon>Paenibacillaceae</taxon>
        <taxon>Paenibacillus</taxon>
    </lineage>
</organism>
<name>A0A6H2GY05_9BACL</name>
<dbReference type="KEGG" id="palr:HGI30_11170"/>
<dbReference type="NCBIfam" id="TIGR04018">
    <property type="entry name" value="Bthiol_YpdA"/>
    <property type="match status" value="1"/>
</dbReference>
<dbReference type="SUPFAM" id="SSF51905">
    <property type="entry name" value="FAD/NAD(P)-binding domain"/>
    <property type="match status" value="1"/>
</dbReference>
<evidence type="ECO:0000256" key="4">
    <source>
        <dbReference type="SAM" id="MobiDB-lite"/>
    </source>
</evidence>
<keyword evidence="6" id="KW-1185">Reference proteome</keyword>
<evidence type="ECO:0000256" key="1">
    <source>
        <dbReference type="ARBA" id="ARBA00001974"/>
    </source>
</evidence>
<dbReference type="PRINTS" id="PR00368">
    <property type="entry name" value="FADPNR"/>
</dbReference>
<dbReference type="EMBL" id="CP051428">
    <property type="protein sequence ID" value="QJC52056.1"/>
    <property type="molecule type" value="Genomic_DNA"/>
</dbReference>
<evidence type="ECO:0000256" key="2">
    <source>
        <dbReference type="ARBA" id="ARBA00022630"/>
    </source>
</evidence>
<dbReference type="Pfam" id="PF13738">
    <property type="entry name" value="Pyr_redox_3"/>
    <property type="match status" value="1"/>
</dbReference>